<dbReference type="InterPro" id="IPR004149">
    <property type="entry name" value="Znf_DNAligase_C4"/>
</dbReference>
<dbReference type="SUPFAM" id="SSF56091">
    <property type="entry name" value="DNA ligase/mRNA capping enzyme, catalytic domain"/>
    <property type="match status" value="2"/>
</dbReference>
<keyword evidence="5 13" id="KW-0479">Metal-binding</keyword>
<keyword evidence="16" id="KW-1185">Reference proteome</keyword>
<dbReference type="SMART" id="SM00292">
    <property type="entry name" value="BRCT"/>
    <property type="match status" value="1"/>
</dbReference>
<dbReference type="EMBL" id="LNIZ01000003">
    <property type="protein sequence ID" value="KTF04428.1"/>
    <property type="molecule type" value="Genomic_DNA"/>
</dbReference>
<dbReference type="NCBIfam" id="NF005932">
    <property type="entry name" value="PRK07956.1"/>
    <property type="match status" value="1"/>
</dbReference>
<dbReference type="Pfam" id="PF12826">
    <property type="entry name" value="HHH_2"/>
    <property type="match status" value="1"/>
</dbReference>
<dbReference type="InterPro" id="IPR013839">
    <property type="entry name" value="DNAligase_adenylation"/>
</dbReference>
<feature type="binding site" evidence="13">
    <location>
        <position position="342"/>
    </location>
    <ligand>
        <name>NAD(+)</name>
        <dbReference type="ChEBI" id="CHEBI:57540"/>
    </ligand>
</feature>
<dbReference type="Pfam" id="PF01653">
    <property type="entry name" value="DNA_ligase_aden"/>
    <property type="match status" value="2"/>
</dbReference>
<feature type="binding site" evidence="13">
    <location>
        <position position="366"/>
    </location>
    <ligand>
        <name>NAD(+)</name>
        <dbReference type="ChEBI" id="CHEBI:57540"/>
    </ligand>
</feature>
<evidence type="ECO:0000259" key="14">
    <source>
        <dbReference type="PROSITE" id="PS50172"/>
    </source>
</evidence>
<dbReference type="SUPFAM" id="SSF50249">
    <property type="entry name" value="Nucleic acid-binding proteins"/>
    <property type="match status" value="1"/>
</dbReference>
<protein>
    <recommendedName>
        <fullName evidence="2 13">DNA ligase</fullName>
        <ecNumber evidence="1 13">6.5.1.2</ecNumber>
    </recommendedName>
    <alternativeName>
        <fullName evidence="13">Polydeoxyribonucleotide synthase [NAD(+)]</fullName>
    </alternativeName>
</protein>
<dbReference type="SUPFAM" id="SSF52113">
    <property type="entry name" value="BRCT domain"/>
    <property type="match status" value="1"/>
</dbReference>
<evidence type="ECO:0000256" key="7">
    <source>
        <dbReference type="ARBA" id="ARBA00022833"/>
    </source>
</evidence>
<keyword evidence="13" id="KW-0464">Manganese</keyword>
<proteinExistence type="inferred from homology"/>
<feature type="active site" description="N6-AMP-lysine intermediate" evidence="13">
    <location>
        <position position="122"/>
    </location>
</feature>
<dbReference type="PANTHER" id="PTHR23389:SF9">
    <property type="entry name" value="DNA LIGASE"/>
    <property type="match status" value="1"/>
</dbReference>
<dbReference type="CDD" id="cd00114">
    <property type="entry name" value="LIGANc"/>
    <property type="match status" value="1"/>
</dbReference>
<keyword evidence="3 13" id="KW-0436">Ligase</keyword>
<dbReference type="GO" id="GO:0046872">
    <property type="term" value="F:metal ion binding"/>
    <property type="evidence" value="ECO:0007669"/>
    <property type="project" value="UniProtKB-KW"/>
</dbReference>
<feature type="binding site" evidence="13">
    <location>
        <position position="143"/>
    </location>
    <ligand>
        <name>NAD(+)</name>
        <dbReference type="ChEBI" id="CHEBI:57540"/>
    </ligand>
</feature>
<feature type="binding site" evidence="13">
    <location>
        <begin position="90"/>
        <end position="91"/>
    </location>
    <ligand>
        <name>NAD(+)</name>
        <dbReference type="ChEBI" id="CHEBI:57540"/>
    </ligand>
</feature>
<keyword evidence="7 13" id="KW-0862">Zinc</keyword>
<evidence type="ECO:0000313" key="16">
    <source>
        <dbReference type="Proteomes" id="UP000054404"/>
    </source>
</evidence>
<dbReference type="InterPro" id="IPR033136">
    <property type="entry name" value="DNA_ligase_CS"/>
</dbReference>
<dbReference type="EC" id="6.5.1.2" evidence="1 13"/>
<dbReference type="PATRIC" id="fig|59561.3.peg.942"/>
<evidence type="ECO:0000313" key="15">
    <source>
        <dbReference type="EMBL" id="KTF04428.1"/>
    </source>
</evidence>
<keyword evidence="8 13" id="KW-0460">Magnesium</keyword>
<sequence>MGDNEGVNIEEATTRWNELAPKLRRAQEAYHSTGEPIMVDATYDSLIAQMRALEDRFPQLWSPQSPTMKVGAKVARGAVAELRHAERMYSLQDVFSREELATWFAGITGELPEGSRFTAEVKIDGLALNLTYRGGVLETAATRGDGVTGEDVTRNALAIQAIPARLSGEEWPELVEVRGEVYFPIAKFTEFNDLVEARNEEVARRNQEIDAYNKALRAKNAGRAKEGLAPLPRLQREGLLKTFVNPRNAAAGTMRQEDNTGFAIKSLSFIAHGIGALEGASEALQEKMATQEGVYEVFRAWGLPVSGQTRMVSTLAEIEDYLDEFQGARASLDHEFDGVVIKLEDRRVQAQLGYTARVPRWAVAYKFPPTEVQTRLLDIQVQVGRTGRVTPFAVMEPVWVDGSTVAQATLHNPFEVERKGVMIGDVVILRKAGDIIPEVVGPVLAERDGSERAFVMPTHCPACGGKIAPAKEGDKDLRCTNTRSCPAQLHQRVIHIGSRGALDIESLGEESAQWLADPDRYRADVLIALATGHAIELTDEEALAAHEAGWPLEDAADPRVRIVLTLEQRVELGITNEDGALLDPEGVIGEELQRELGIPTAQKPFLDTEAQLFALTAAGLEGVRTWLPIRLAGEHTGDWRYVRAGWTKPAWSRTGRAGEAGAGRAAEGAARAGFEVKTISAPSKTLEKVLAEIEKAKTKELWRKLVALNIRHVGPVASRALAAHFGSLEAMLASGRAQVEAGEAPFSEIDGVGEIIGRSLLDWFEEPWHCEIVDAWRAAGVTFEDERPAGGTGTDGAEGADGVVRPFEGMTIVVTGAVEGFTRDGVAEAIMKAGGKATGSVSKKTTVVVIGENPGASKTTKAEALGIETWSAEEFLRRLGRADG</sequence>
<dbReference type="CDD" id="cd17748">
    <property type="entry name" value="BRCT_DNA_ligase_like"/>
    <property type="match status" value="1"/>
</dbReference>
<comment type="similarity">
    <text evidence="12 13">Belongs to the NAD-dependent DNA ligase family. LigA subfamily.</text>
</comment>
<comment type="function">
    <text evidence="13">DNA ligase that catalyzes the formation of phosphodiester linkages between 5'-phosphoryl and 3'-hydroxyl groups in double-stranded DNA using NAD as a coenzyme and as the energy source for the reaction. It is essential for DNA replication and repair of damaged DNA.</text>
</comment>
<dbReference type="Gene3D" id="1.10.150.20">
    <property type="entry name" value="5' to 3' exonuclease, C-terminal subdomain"/>
    <property type="match status" value="2"/>
</dbReference>
<evidence type="ECO:0000256" key="1">
    <source>
        <dbReference type="ARBA" id="ARBA00012722"/>
    </source>
</evidence>
<organism evidence="15 16">
    <name type="scientific">Trueperella bernardiae</name>
    <dbReference type="NCBI Taxonomy" id="59561"/>
    <lineage>
        <taxon>Bacteria</taxon>
        <taxon>Bacillati</taxon>
        <taxon>Actinomycetota</taxon>
        <taxon>Actinomycetes</taxon>
        <taxon>Actinomycetales</taxon>
        <taxon>Actinomycetaceae</taxon>
        <taxon>Trueperella</taxon>
    </lineage>
</organism>
<name>A0A0W1KLK5_9ACTO</name>
<dbReference type="PANTHER" id="PTHR23389">
    <property type="entry name" value="CHROMOSOME TRANSMISSION FIDELITY FACTOR 18"/>
    <property type="match status" value="1"/>
</dbReference>
<accession>A0A0W1KLK5</accession>
<dbReference type="Pfam" id="PF03120">
    <property type="entry name" value="OB_DNA_ligase"/>
    <property type="match status" value="1"/>
</dbReference>
<evidence type="ECO:0000256" key="12">
    <source>
        <dbReference type="ARBA" id="ARBA00060881"/>
    </source>
</evidence>
<evidence type="ECO:0000256" key="3">
    <source>
        <dbReference type="ARBA" id="ARBA00022598"/>
    </source>
</evidence>
<dbReference type="GO" id="GO:0005829">
    <property type="term" value="C:cytosol"/>
    <property type="evidence" value="ECO:0007669"/>
    <property type="project" value="TreeGrafter"/>
</dbReference>
<dbReference type="FunFam" id="2.40.50.140:FF:000012">
    <property type="entry name" value="DNA ligase"/>
    <property type="match status" value="1"/>
</dbReference>
<keyword evidence="10 13" id="KW-0234">DNA repair</keyword>
<dbReference type="SUPFAM" id="SSF47781">
    <property type="entry name" value="RuvA domain 2-like"/>
    <property type="match status" value="2"/>
</dbReference>
<gene>
    <name evidence="13 15" type="primary">ligA</name>
    <name evidence="15" type="ORF">AQZ59_00951</name>
</gene>
<evidence type="ECO:0000256" key="6">
    <source>
        <dbReference type="ARBA" id="ARBA00022763"/>
    </source>
</evidence>
<comment type="catalytic activity">
    <reaction evidence="11 13">
        <text>NAD(+) + (deoxyribonucleotide)n-3'-hydroxyl + 5'-phospho-(deoxyribonucleotide)m = (deoxyribonucleotide)n+m + AMP + beta-nicotinamide D-nucleotide.</text>
        <dbReference type="EC" id="6.5.1.2"/>
    </reaction>
</comment>
<dbReference type="InterPro" id="IPR013840">
    <property type="entry name" value="DNAligase_N"/>
</dbReference>
<evidence type="ECO:0000256" key="9">
    <source>
        <dbReference type="ARBA" id="ARBA00023027"/>
    </source>
</evidence>
<dbReference type="Pfam" id="PF03119">
    <property type="entry name" value="DNA_ligase_ZBD"/>
    <property type="match status" value="1"/>
</dbReference>
<keyword evidence="9 13" id="KW-0520">NAD</keyword>
<dbReference type="PROSITE" id="PS01056">
    <property type="entry name" value="DNA_LIGASE_N2"/>
    <property type="match status" value="1"/>
</dbReference>
<evidence type="ECO:0000256" key="11">
    <source>
        <dbReference type="ARBA" id="ARBA00034005"/>
    </source>
</evidence>
<feature type="binding site" evidence="13">
    <location>
        <position position="485"/>
    </location>
    <ligand>
        <name>Zn(2+)</name>
        <dbReference type="ChEBI" id="CHEBI:29105"/>
    </ligand>
</feature>
<comment type="caution">
    <text evidence="15">The sequence shown here is derived from an EMBL/GenBank/DDBJ whole genome shotgun (WGS) entry which is preliminary data.</text>
</comment>
<evidence type="ECO:0000256" key="13">
    <source>
        <dbReference type="HAMAP-Rule" id="MF_01588"/>
    </source>
</evidence>
<dbReference type="Gene3D" id="2.40.50.140">
    <property type="entry name" value="Nucleic acid-binding proteins"/>
    <property type="match status" value="1"/>
</dbReference>
<dbReference type="SMART" id="SM00532">
    <property type="entry name" value="LIGANc"/>
    <property type="match status" value="1"/>
</dbReference>
<dbReference type="Gene3D" id="1.10.287.610">
    <property type="entry name" value="Helix hairpin bin"/>
    <property type="match status" value="1"/>
</dbReference>
<evidence type="ECO:0000256" key="8">
    <source>
        <dbReference type="ARBA" id="ARBA00022842"/>
    </source>
</evidence>
<dbReference type="Gene3D" id="6.20.10.30">
    <property type="match status" value="1"/>
</dbReference>
<dbReference type="Gene3D" id="3.40.50.10190">
    <property type="entry name" value="BRCT domain"/>
    <property type="match status" value="1"/>
</dbReference>
<evidence type="ECO:0000256" key="5">
    <source>
        <dbReference type="ARBA" id="ARBA00022723"/>
    </source>
</evidence>
<dbReference type="InterPro" id="IPR018239">
    <property type="entry name" value="DNA_ligase_AS"/>
</dbReference>
<dbReference type="InterPro" id="IPR012340">
    <property type="entry name" value="NA-bd_OB-fold"/>
</dbReference>
<comment type="cofactor">
    <cofactor evidence="13">
        <name>Mg(2+)</name>
        <dbReference type="ChEBI" id="CHEBI:18420"/>
    </cofactor>
    <cofactor evidence="13">
        <name>Mn(2+)</name>
        <dbReference type="ChEBI" id="CHEBI:29035"/>
    </cofactor>
</comment>
<dbReference type="Gene3D" id="3.30.470.30">
    <property type="entry name" value="DNA ligase/mRNA capping enzyme"/>
    <property type="match status" value="1"/>
</dbReference>
<dbReference type="InterPro" id="IPR010994">
    <property type="entry name" value="RuvA_2-like"/>
</dbReference>
<dbReference type="AlphaFoldDB" id="A0A0W1KLK5"/>
<evidence type="ECO:0000256" key="10">
    <source>
        <dbReference type="ARBA" id="ARBA00023204"/>
    </source>
</evidence>
<dbReference type="InterPro" id="IPR004150">
    <property type="entry name" value="NAD_DNA_ligase_OB"/>
</dbReference>
<dbReference type="PROSITE" id="PS50172">
    <property type="entry name" value="BRCT"/>
    <property type="match status" value="1"/>
</dbReference>
<reference evidence="15 16" key="1">
    <citation type="submission" date="2015-11" db="EMBL/GenBank/DDBJ databases">
        <title>Draft Genome Sequence of the Type Strain Trueperella bernardiae LCDC 89-0504T, Isolated from Blood Culture.</title>
        <authorList>
            <person name="Bernier A.-M."/>
            <person name="Bernard K."/>
        </authorList>
    </citation>
    <scope>NUCLEOTIDE SEQUENCE [LARGE SCALE GENOMIC DNA]</scope>
    <source>
        <strain evidence="15 16">LCDC 89-0504</strain>
    </source>
</reference>
<feature type="binding site" evidence="13">
    <location>
        <begin position="40"/>
        <end position="44"/>
    </location>
    <ligand>
        <name>NAD(+)</name>
        <dbReference type="ChEBI" id="CHEBI:57540"/>
    </ligand>
</feature>
<feature type="domain" description="BRCT" evidence="14">
    <location>
        <begin position="802"/>
        <end position="870"/>
    </location>
</feature>
<feature type="binding site" evidence="13">
    <location>
        <position position="463"/>
    </location>
    <ligand>
        <name>Zn(2+)</name>
        <dbReference type="ChEBI" id="CHEBI:29105"/>
    </ligand>
</feature>
<keyword evidence="6 13" id="KW-0227">DNA damage</keyword>
<dbReference type="InterPro" id="IPR001679">
    <property type="entry name" value="DNA_ligase"/>
</dbReference>
<feature type="binding site" evidence="13">
    <location>
        <position position="180"/>
    </location>
    <ligand>
        <name>NAD(+)</name>
        <dbReference type="ChEBI" id="CHEBI:57540"/>
    </ligand>
</feature>
<dbReference type="STRING" id="59561.AQZ59_00951"/>
<feature type="binding site" evidence="13">
    <location>
        <position position="460"/>
    </location>
    <ligand>
        <name>Zn(2+)</name>
        <dbReference type="ChEBI" id="CHEBI:29105"/>
    </ligand>
</feature>
<evidence type="ECO:0000256" key="2">
    <source>
        <dbReference type="ARBA" id="ARBA00013308"/>
    </source>
</evidence>
<dbReference type="Proteomes" id="UP000054404">
    <property type="component" value="Unassembled WGS sequence"/>
</dbReference>
<dbReference type="GO" id="GO:0006260">
    <property type="term" value="P:DNA replication"/>
    <property type="evidence" value="ECO:0007669"/>
    <property type="project" value="UniProtKB-KW"/>
</dbReference>
<feature type="binding site" evidence="13">
    <location>
        <position position="479"/>
    </location>
    <ligand>
        <name>Zn(2+)</name>
        <dbReference type="ChEBI" id="CHEBI:29105"/>
    </ligand>
</feature>
<dbReference type="GO" id="GO:0006281">
    <property type="term" value="P:DNA repair"/>
    <property type="evidence" value="ECO:0007669"/>
    <property type="project" value="UniProtKB-KW"/>
</dbReference>
<dbReference type="InterPro" id="IPR041663">
    <property type="entry name" value="DisA/LigA_HHH"/>
</dbReference>
<keyword evidence="4 13" id="KW-0235">DNA replication</keyword>
<dbReference type="InterPro" id="IPR001357">
    <property type="entry name" value="BRCT_dom"/>
</dbReference>
<evidence type="ECO:0000256" key="4">
    <source>
        <dbReference type="ARBA" id="ARBA00022705"/>
    </source>
</evidence>
<dbReference type="HAMAP" id="MF_01588">
    <property type="entry name" value="DNA_ligase_A"/>
    <property type="match status" value="1"/>
</dbReference>
<dbReference type="InterPro" id="IPR036420">
    <property type="entry name" value="BRCT_dom_sf"/>
</dbReference>
<dbReference type="Pfam" id="PF00533">
    <property type="entry name" value="BRCT"/>
    <property type="match status" value="1"/>
</dbReference>
<feature type="binding site" evidence="13">
    <location>
        <position position="120"/>
    </location>
    <ligand>
        <name>NAD(+)</name>
        <dbReference type="ChEBI" id="CHEBI:57540"/>
    </ligand>
</feature>
<dbReference type="GO" id="GO:0003911">
    <property type="term" value="F:DNA ligase (NAD+) activity"/>
    <property type="evidence" value="ECO:0007669"/>
    <property type="project" value="UniProtKB-UniRule"/>
</dbReference>
<dbReference type="PROSITE" id="PS01055">
    <property type="entry name" value="DNA_LIGASE_N1"/>
    <property type="match status" value="1"/>
</dbReference>
<dbReference type="OrthoDB" id="9759736at2"/>